<dbReference type="Gene3D" id="3.30.420.10">
    <property type="entry name" value="Ribonuclease H-like superfamily/Ribonuclease H"/>
    <property type="match status" value="1"/>
</dbReference>
<sequence>MFKVITPKVENGIWLVRHLRTASGDWNVSLIKNMFIENDANAILSIPCSLNQRDDSLCWHYTTDENYNMKSGYKLGMSLNIKESTSETRKTGFNWKGIRNLNLPTKIKIFLWTSLREWLPTQVNLARRNISVGCLCPVCCNSFETTVHALWGCSRLKKVRNMYGFLHGVNFANSLCFQDFFSSCTQNLGKKELELLCVVLWRVWFLRNKLVQGVGQRGLENVVPWSEEFLEEFMVVNEKWCVGLGMVVRDRFGAVKACSTQRIEARYSVSVAEALAILRGISFAIYCGYDHLIIESDALGVVNMINSGIEISADIGVIIEDIKCLLQNITDARVKYVSRKANVVAHSLSKLALTLDVSYFWLDSFPLAVERCI</sequence>
<dbReference type="Pfam" id="PF13456">
    <property type="entry name" value="RVT_3"/>
    <property type="match status" value="1"/>
</dbReference>
<protein>
    <recommendedName>
        <fullName evidence="5">Reverse transcriptase</fullName>
    </recommendedName>
</protein>
<dbReference type="PANTHER" id="PTHR47723">
    <property type="entry name" value="OS05G0353850 PROTEIN"/>
    <property type="match status" value="1"/>
</dbReference>
<evidence type="ECO:0000259" key="1">
    <source>
        <dbReference type="Pfam" id="PF13456"/>
    </source>
</evidence>
<proteinExistence type="predicted"/>
<gene>
    <name evidence="3" type="ORF">Dsin_009453</name>
</gene>
<accession>A0AAE0EBN0</accession>
<dbReference type="Proteomes" id="UP001281410">
    <property type="component" value="Unassembled WGS sequence"/>
</dbReference>
<evidence type="ECO:0008006" key="5">
    <source>
        <dbReference type="Google" id="ProtNLM"/>
    </source>
</evidence>
<feature type="domain" description="RNase H type-1" evidence="1">
    <location>
        <begin position="243"/>
        <end position="351"/>
    </location>
</feature>
<name>A0AAE0EBN0_9ROSI</name>
<dbReference type="GO" id="GO:0003676">
    <property type="term" value="F:nucleic acid binding"/>
    <property type="evidence" value="ECO:0007669"/>
    <property type="project" value="InterPro"/>
</dbReference>
<dbReference type="SUPFAM" id="SSF53098">
    <property type="entry name" value="Ribonuclease H-like"/>
    <property type="match status" value="1"/>
</dbReference>
<dbReference type="AlphaFoldDB" id="A0AAE0EBN0"/>
<keyword evidence="4" id="KW-1185">Reference proteome</keyword>
<dbReference type="InterPro" id="IPR044730">
    <property type="entry name" value="RNase_H-like_dom_plant"/>
</dbReference>
<evidence type="ECO:0000313" key="4">
    <source>
        <dbReference type="Proteomes" id="UP001281410"/>
    </source>
</evidence>
<dbReference type="PANTHER" id="PTHR47723:SF21">
    <property type="entry name" value="POLYNUCLEOTIDYL TRANSFERASE, RIBONUCLEASE H-LIKE SUPERFAMILY PROTEIN"/>
    <property type="match status" value="1"/>
</dbReference>
<comment type="caution">
    <text evidence="3">The sequence shown here is derived from an EMBL/GenBank/DDBJ whole genome shotgun (WGS) entry which is preliminary data.</text>
</comment>
<dbReference type="InterPro" id="IPR036397">
    <property type="entry name" value="RNaseH_sf"/>
</dbReference>
<feature type="domain" description="Reverse transcriptase zinc-binding" evidence="2">
    <location>
        <begin position="87"/>
        <end position="158"/>
    </location>
</feature>
<dbReference type="InterPro" id="IPR053151">
    <property type="entry name" value="RNase_H-like"/>
</dbReference>
<evidence type="ECO:0000313" key="3">
    <source>
        <dbReference type="EMBL" id="KAK3222428.1"/>
    </source>
</evidence>
<reference evidence="3" key="1">
    <citation type="journal article" date="2023" name="Plant J.">
        <title>Genome sequences and population genomics provide insights into the demographic history, inbreeding, and mutation load of two 'living fossil' tree species of Dipteronia.</title>
        <authorList>
            <person name="Feng Y."/>
            <person name="Comes H.P."/>
            <person name="Chen J."/>
            <person name="Zhu S."/>
            <person name="Lu R."/>
            <person name="Zhang X."/>
            <person name="Li P."/>
            <person name="Qiu J."/>
            <person name="Olsen K.M."/>
            <person name="Qiu Y."/>
        </authorList>
    </citation>
    <scope>NUCLEOTIDE SEQUENCE</scope>
    <source>
        <strain evidence="3">NBL</strain>
    </source>
</reference>
<dbReference type="InterPro" id="IPR026960">
    <property type="entry name" value="RVT-Znf"/>
</dbReference>
<dbReference type="CDD" id="cd06222">
    <property type="entry name" value="RNase_H_like"/>
    <property type="match status" value="1"/>
</dbReference>
<dbReference type="InterPro" id="IPR002156">
    <property type="entry name" value="RNaseH_domain"/>
</dbReference>
<dbReference type="GO" id="GO:0004523">
    <property type="term" value="F:RNA-DNA hybrid ribonuclease activity"/>
    <property type="evidence" value="ECO:0007669"/>
    <property type="project" value="InterPro"/>
</dbReference>
<organism evidence="3 4">
    <name type="scientific">Dipteronia sinensis</name>
    <dbReference type="NCBI Taxonomy" id="43782"/>
    <lineage>
        <taxon>Eukaryota</taxon>
        <taxon>Viridiplantae</taxon>
        <taxon>Streptophyta</taxon>
        <taxon>Embryophyta</taxon>
        <taxon>Tracheophyta</taxon>
        <taxon>Spermatophyta</taxon>
        <taxon>Magnoliopsida</taxon>
        <taxon>eudicotyledons</taxon>
        <taxon>Gunneridae</taxon>
        <taxon>Pentapetalae</taxon>
        <taxon>rosids</taxon>
        <taxon>malvids</taxon>
        <taxon>Sapindales</taxon>
        <taxon>Sapindaceae</taxon>
        <taxon>Hippocastanoideae</taxon>
        <taxon>Acereae</taxon>
        <taxon>Dipteronia</taxon>
    </lineage>
</organism>
<evidence type="ECO:0000259" key="2">
    <source>
        <dbReference type="Pfam" id="PF13966"/>
    </source>
</evidence>
<dbReference type="InterPro" id="IPR012337">
    <property type="entry name" value="RNaseH-like_sf"/>
</dbReference>
<dbReference type="EMBL" id="JANJYJ010000003">
    <property type="protein sequence ID" value="KAK3222428.1"/>
    <property type="molecule type" value="Genomic_DNA"/>
</dbReference>
<dbReference type="Pfam" id="PF13966">
    <property type="entry name" value="zf-RVT"/>
    <property type="match status" value="1"/>
</dbReference>